<gene>
    <name evidence="2" type="ORF">GIB67_025135</name>
</gene>
<comment type="caution">
    <text evidence="2">The sequence shown here is derived from an EMBL/GenBank/DDBJ whole genome shotgun (WGS) entry which is preliminary data.</text>
</comment>
<evidence type="ECO:0000313" key="3">
    <source>
        <dbReference type="Proteomes" id="UP000541444"/>
    </source>
</evidence>
<dbReference type="EMBL" id="JACGCM010000999">
    <property type="protein sequence ID" value="KAF6163271.1"/>
    <property type="molecule type" value="Genomic_DNA"/>
</dbReference>
<dbReference type="Proteomes" id="UP000541444">
    <property type="component" value="Unassembled WGS sequence"/>
</dbReference>
<dbReference type="InterPro" id="IPR007750">
    <property type="entry name" value="DUF674"/>
</dbReference>
<evidence type="ECO:0000313" key="2">
    <source>
        <dbReference type="EMBL" id="KAF6163271.1"/>
    </source>
</evidence>
<proteinExistence type="predicted"/>
<dbReference type="AlphaFoldDB" id="A0A7J7N7R4"/>
<evidence type="ECO:0000256" key="1">
    <source>
        <dbReference type="SAM" id="MobiDB-lite"/>
    </source>
</evidence>
<accession>A0A7J7N7R4</accession>
<keyword evidence="3" id="KW-1185">Reference proteome</keyword>
<sequence>MGIFLKVPEKFIATNYLIVTPFSFISSLSFLEREKVPMDDIEVRVVNVGHEKALRLLEAFLTSGSLLSSAFNIKKVEPKKPKEEKLRVSNNHLDGILRGSRRDRLLSKFVESEYEKIDCLMELFTRSWMLLFKLPFKSIIMSLMAKGRGKYFVHHREFCKSKALIGGRWLNFVEHAGRPGRGFSALPVSVGEWVESAPKQSCKKDNERHRGISCPVEWEHVRGSQSKVKKKKSLLDTVAQKGVKLEVVLKGLGVRSNKKRGVDGERRVVMPKASVVDYIDVSESTTLSKLAQVFPKKKMLKRGSTSGTTGSGEVEEEVKKRRVDPSIKLIGVKVAENRPGEEDELKAVEDRARLVARKGVDEISKVAARLMKGICLGMEEEKVELETKKTELEKKNLNEVVVQRDRLGCHLLKIGYSKAEANDIMEDTYVEEEEDEADGAGVVSGLDGISPQIERDNQVHDIVNPKNENENENEKVKLESAPLSEEETRQYNQEFTTKFDRMREANEDMEDQHVNVHFKFVEAIQTIDDLTRKIEEKDVKISKGQKGLAEAKEETTKLKSQDDTLMVKSKEAGMTRYRIQDLKTSEKELPHFVASLKDQMISKTNK</sequence>
<dbReference type="Pfam" id="PF05056">
    <property type="entry name" value="DUF674"/>
    <property type="match status" value="1"/>
</dbReference>
<dbReference type="OrthoDB" id="1099638at2759"/>
<feature type="compositionally biased region" description="Basic and acidic residues" evidence="1">
    <location>
        <begin position="467"/>
        <end position="478"/>
    </location>
</feature>
<name>A0A7J7N7R4_9MAGN</name>
<dbReference type="InterPro" id="IPR011989">
    <property type="entry name" value="ARM-like"/>
</dbReference>
<feature type="region of interest" description="Disordered" evidence="1">
    <location>
        <begin position="464"/>
        <end position="490"/>
    </location>
</feature>
<reference evidence="2 3" key="1">
    <citation type="journal article" date="2020" name="IScience">
        <title>Genome Sequencing of the Endangered Kingdonia uniflora (Circaeasteraceae, Ranunculales) Reveals Potential Mechanisms of Evolutionary Specialization.</title>
        <authorList>
            <person name="Sun Y."/>
            <person name="Deng T."/>
            <person name="Zhang A."/>
            <person name="Moore M.J."/>
            <person name="Landis J.B."/>
            <person name="Lin N."/>
            <person name="Zhang H."/>
            <person name="Zhang X."/>
            <person name="Huang J."/>
            <person name="Zhang X."/>
            <person name="Sun H."/>
            <person name="Wang H."/>
        </authorList>
    </citation>
    <scope>NUCLEOTIDE SEQUENCE [LARGE SCALE GENOMIC DNA]</scope>
    <source>
        <strain evidence="2">TB1705</strain>
        <tissue evidence="2">Leaf</tissue>
    </source>
</reference>
<organism evidence="2 3">
    <name type="scientific">Kingdonia uniflora</name>
    <dbReference type="NCBI Taxonomy" id="39325"/>
    <lineage>
        <taxon>Eukaryota</taxon>
        <taxon>Viridiplantae</taxon>
        <taxon>Streptophyta</taxon>
        <taxon>Embryophyta</taxon>
        <taxon>Tracheophyta</taxon>
        <taxon>Spermatophyta</taxon>
        <taxon>Magnoliopsida</taxon>
        <taxon>Ranunculales</taxon>
        <taxon>Circaeasteraceae</taxon>
        <taxon>Kingdonia</taxon>
    </lineage>
</organism>
<dbReference type="Gene3D" id="1.25.10.10">
    <property type="entry name" value="Leucine-rich Repeat Variant"/>
    <property type="match status" value="1"/>
</dbReference>
<protein>
    <submittedName>
        <fullName evidence="2">Uncharacterized protein</fullName>
    </submittedName>
</protein>